<keyword evidence="3" id="KW-1185">Reference proteome</keyword>
<keyword evidence="1" id="KW-0732">Signal</keyword>
<accession>A0A318YGZ8</accession>
<evidence type="ECO:0000313" key="2">
    <source>
        <dbReference type="EMBL" id="PYH33735.1"/>
    </source>
</evidence>
<dbReference type="OrthoDB" id="10392488at2759"/>
<feature type="chain" id="PRO_5016371171" evidence="1">
    <location>
        <begin position="21"/>
        <end position="122"/>
    </location>
</feature>
<sequence length="122" mass="11943">MKTFTVAITSFLAVAGLVTAIPMPQGMYPLKLLSYVGLVGQATTSLNQGLSQAGPVAAANAGQSMADPGNAAETAANVLAGAGNTFNESPGAAPAQNNAPQLQSTVNAAGGTIGTLVGSIRK</sequence>
<proteinExistence type="predicted"/>
<evidence type="ECO:0000256" key="1">
    <source>
        <dbReference type="SAM" id="SignalP"/>
    </source>
</evidence>
<organism evidence="2 3">
    <name type="scientific">Aspergillus neoniger (strain CBS 115656)</name>
    <dbReference type="NCBI Taxonomy" id="1448310"/>
    <lineage>
        <taxon>Eukaryota</taxon>
        <taxon>Fungi</taxon>
        <taxon>Dikarya</taxon>
        <taxon>Ascomycota</taxon>
        <taxon>Pezizomycotina</taxon>
        <taxon>Eurotiomycetes</taxon>
        <taxon>Eurotiomycetidae</taxon>
        <taxon>Eurotiales</taxon>
        <taxon>Aspergillaceae</taxon>
        <taxon>Aspergillus</taxon>
        <taxon>Aspergillus subgen. Circumdati</taxon>
    </lineage>
</organism>
<dbReference type="GeneID" id="37127258"/>
<name>A0A318YGZ8_ASPNB</name>
<protein>
    <submittedName>
        <fullName evidence="2">Uncharacterized protein</fullName>
    </submittedName>
</protein>
<reference evidence="2" key="1">
    <citation type="submission" date="2016-12" db="EMBL/GenBank/DDBJ databases">
        <title>The genomes of Aspergillus section Nigri reveals drivers in fungal speciation.</title>
        <authorList>
            <consortium name="DOE Joint Genome Institute"/>
            <person name="Vesth T.C."/>
            <person name="Nybo J."/>
            <person name="Theobald S."/>
            <person name="Brandl J."/>
            <person name="Frisvad J.C."/>
            <person name="Nielsen K.F."/>
            <person name="Lyhne E.K."/>
            <person name="Kogle M.E."/>
            <person name="Kuo A."/>
            <person name="Riley R."/>
            <person name="Clum A."/>
            <person name="Nolan M."/>
            <person name="Lipzen A."/>
            <person name="Salamov A."/>
            <person name="Henrissat B."/>
            <person name="Wiebenga A."/>
            <person name="De Vries R.P."/>
            <person name="Grigoriev I.V."/>
            <person name="Mortensen U.H."/>
            <person name="Andersen M.R."/>
            <person name="Baker S.E."/>
        </authorList>
    </citation>
    <scope>NUCLEOTIDE SEQUENCE [LARGE SCALE GENOMIC DNA]</scope>
    <source>
        <strain evidence="2">CBS 115656</strain>
    </source>
</reference>
<dbReference type="EMBL" id="KZ821462">
    <property type="protein sequence ID" value="PYH33735.1"/>
    <property type="molecule type" value="Genomic_DNA"/>
</dbReference>
<evidence type="ECO:0000313" key="3">
    <source>
        <dbReference type="Proteomes" id="UP000247647"/>
    </source>
</evidence>
<feature type="signal peptide" evidence="1">
    <location>
        <begin position="1"/>
        <end position="20"/>
    </location>
</feature>
<gene>
    <name evidence="2" type="ORF">BO87DRAFT_387166</name>
</gene>
<dbReference type="RefSeq" id="XP_025479213.1">
    <property type="nucleotide sequence ID" value="XM_025624802.1"/>
</dbReference>
<dbReference type="Proteomes" id="UP000247647">
    <property type="component" value="Unassembled WGS sequence"/>
</dbReference>
<dbReference type="AlphaFoldDB" id="A0A318YGZ8"/>